<dbReference type="Proteomes" id="UP000015104">
    <property type="component" value="Unassembled WGS sequence"/>
</dbReference>
<sequence length="241" mass="27572">MIFNNGRPVPDQLIVQALDTARIERFKESTQDNYERLKQIFIYYSLYIQFTGNVYNCSPDPKATVGGTSTDSCFICISNVIDTVCFPCFHAGCRRCLVQWLRNSSSLPSLSSISTLLADPVMAVVRRIEENTTQLLNQVSVNTTNILINSRDLDDLHEITERIQNRQRAQHLRVVEFISGVENHITESLDHELERIRNIQNNLANSLVDQSERILNAMAVFDRANNYFIEQLNRLVGHPNI</sequence>
<dbReference type="InterPro" id="IPR013083">
    <property type="entry name" value="Znf_RING/FYVE/PHD"/>
</dbReference>
<protein>
    <recommendedName>
        <fullName evidence="4">Zinc finger C3HC4 RING-type domain-containing protein</fullName>
    </recommendedName>
</protein>
<evidence type="ECO:0000313" key="5">
    <source>
        <dbReference type="EnsemblMetazoa" id="tetur07g06400.1"/>
    </source>
</evidence>
<dbReference type="EnsemblMetazoa" id="tetur07g06400.1">
    <property type="protein sequence ID" value="tetur07g06400.1"/>
    <property type="gene ID" value="tetur07g06400"/>
</dbReference>
<dbReference type="Gene3D" id="3.30.40.10">
    <property type="entry name" value="Zinc/RING finger domain, C3HC4 (zinc finger)"/>
    <property type="match status" value="1"/>
</dbReference>
<evidence type="ECO:0000313" key="6">
    <source>
        <dbReference type="Proteomes" id="UP000015104"/>
    </source>
</evidence>
<feature type="domain" description="Zinc finger C3HC4 RING-type" evidence="4">
    <location>
        <begin position="73"/>
        <end position="103"/>
    </location>
</feature>
<reference evidence="5" key="2">
    <citation type="submission" date="2015-06" db="UniProtKB">
        <authorList>
            <consortium name="EnsemblMetazoa"/>
        </authorList>
    </citation>
    <scope>IDENTIFICATION</scope>
</reference>
<keyword evidence="2" id="KW-0863">Zinc-finger</keyword>
<dbReference type="HOGENOM" id="CLU_1153005_0_0_1"/>
<dbReference type="SUPFAM" id="SSF57850">
    <property type="entry name" value="RING/U-box"/>
    <property type="match status" value="1"/>
</dbReference>
<reference evidence="6" key="1">
    <citation type="submission" date="2011-08" db="EMBL/GenBank/DDBJ databases">
        <authorList>
            <person name="Rombauts S."/>
        </authorList>
    </citation>
    <scope>NUCLEOTIDE SEQUENCE</scope>
    <source>
        <strain evidence="6">London</strain>
    </source>
</reference>
<dbReference type="InterPro" id="IPR018957">
    <property type="entry name" value="Znf_C3HC4_RING-type"/>
</dbReference>
<evidence type="ECO:0000259" key="4">
    <source>
        <dbReference type="Pfam" id="PF00097"/>
    </source>
</evidence>
<keyword evidence="1" id="KW-0479">Metal-binding</keyword>
<dbReference type="AlphaFoldDB" id="T1K9W4"/>
<keyword evidence="6" id="KW-1185">Reference proteome</keyword>
<evidence type="ECO:0000256" key="1">
    <source>
        <dbReference type="ARBA" id="ARBA00022723"/>
    </source>
</evidence>
<dbReference type="Pfam" id="PF00097">
    <property type="entry name" value="zf-C3HC4"/>
    <property type="match status" value="1"/>
</dbReference>
<keyword evidence="3" id="KW-0862">Zinc</keyword>
<name>T1K9W4_TETUR</name>
<evidence type="ECO:0000256" key="2">
    <source>
        <dbReference type="ARBA" id="ARBA00022771"/>
    </source>
</evidence>
<proteinExistence type="predicted"/>
<organism evidence="5 6">
    <name type="scientific">Tetranychus urticae</name>
    <name type="common">Two-spotted spider mite</name>
    <dbReference type="NCBI Taxonomy" id="32264"/>
    <lineage>
        <taxon>Eukaryota</taxon>
        <taxon>Metazoa</taxon>
        <taxon>Ecdysozoa</taxon>
        <taxon>Arthropoda</taxon>
        <taxon>Chelicerata</taxon>
        <taxon>Arachnida</taxon>
        <taxon>Acari</taxon>
        <taxon>Acariformes</taxon>
        <taxon>Trombidiformes</taxon>
        <taxon>Prostigmata</taxon>
        <taxon>Eleutherengona</taxon>
        <taxon>Raphignathae</taxon>
        <taxon>Tetranychoidea</taxon>
        <taxon>Tetranychidae</taxon>
        <taxon>Tetranychus</taxon>
    </lineage>
</organism>
<evidence type="ECO:0000256" key="3">
    <source>
        <dbReference type="ARBA" id="ARBA00022833"/>
    </source>
</evidence>
<dbReference type="EMBL" id="CAEY01001893">
    <property type="status" value="NOT_ANNOTATED_CDS"/>
    <property type="molecule type" value="Genomic_DNA"/>
</dbReference>
<accession>T1K9W4</accession>
<dbReference type="GO" id="GO:0008270">
    <property type="term" value="F:zinc ion binding"/>
    <property type="evidence" value="ECO:0007669"/>
    <property type="project" value="UniProtKB-KW"/>
</dbReference>